<sequence length="69" mass="7518">MSESGSAKTFEAWSSQLSTQGHPTSEATEPKAQPWKAHISAEKRKGPTKGQALIKRSYDEDLSESNLGQ</sequence>
<evidence type="ECO:0000256" key="1">
    <source>
        <dbReference type="SAM" id="MobiDB-lite"/>
    </source>
</evidence>
<accession>A0ABY0FT58</accession>
<evidence type="ECO:0000313" key="3">
    <source>
        <dbReference type="Proteomes" id="UP000293195"/>
    </source>
</evidence>
<dbReference type="EMBL" id="PDXF01000158">
    <property type="protein sequence ID" value="RYN86286.1"/>
    <property type="molecule type" value="Genomic_DNA"/>
</dbReference>
<dbReference type="Proteomes" id="UP000293195">
    <property type="component" value="Unassembled WGS sequence"/>
</dbReference>
<gene>
    <name evidence="2" type="ORF">AA0119_g13045</name>
</gene>
<organism evidence="2 3">
    <name type="scientific">Alternaria tenuissima</name>
    <dbReference type="NCBI Taxonomy" id="119927"/>
    <lineage>
        <taxon>Eukaryota</taxon>
        <taxon>Fungi</taxon>
        <taxon>Dikarya</taxon>
        <taxon>Ascomycota</taxon>
        <taxon>Pezizomycotina</taxon>
        <taxon>Dothideomycetes</taxon>
        <taxon>Pleosporomycetidae</taxon>
        <taxon>Pleosporales</taxon>
        <taxon>Pleosporineae</taxon>
        <taxon>Pleosporaceae</taxon>
        <taxon>Alternaria</taxon>
        <taxon>Alternaria sect. Alternaria</taxon>
        <taxon>Alternaria alternata complex</taxon>
    </lineage>
</organism>
<feature type="region of interest" description="Disordered" evidence="1">
    <location>
        <begin position="1"/>
        <end position="69"/>
    </location>
</feature>
<reference evidence="3" key="1">
    <citation type="journal article" date="2019" name="bioRxiv">
        <title>Genomics, evolutionary history and diagnostics of the Alternaria alternata species group including apple and Asian pear pathotypes.</title>
        <authorList>
            <person name="Armitage A.D."/>
            <person name="Cockerton H.M."/>
            <person name="Sreenivasaprasad S."/>
            <person name="Woodhall J.W."/>
            <person name="Lane C.R."/>
            <person name="Harrison R.J."/>
            <person name="Clarkson J.P."/>
        </authorList>
    </citation>
    <scope>NUCLEOTIDE SEQUENCE [LARGE SCALE GENOMIC DNA]</scope>
    <source>
        <strain evidence="3">FERA 635</strain>
    </source>
</reference>
<evidence type="ECO:0000313" key="2">
    <source>
        <dbReference type="EMBL" id="RYN86286.1"/>
    </source>
</evidence>
<feature type="compositionally biased region" description="Polar residues" evidence="1">
    <location>
        <begin position="1"/>
        <end position="27"/>
    </location>
</feature>
<name>A0ABY0FT58_9PLEO</name>
<comment type="caution">
    <text evidence="2">The sequence shown here is derived from an EMBL/GenBank/DDBJ whole genome shotgun (WGS) entry which is preliminary data.</text>
</comment>
<proteinExistence type="predicted"/>
<keyword evidence="3" id="KW-1185">Reference proteome</keyword>
<protein>
    <submittedName>
        <fullName evidence="2">Uncharacterized protein</fullName>
    </submittedName>
</protein>